<evidence type="ECO:0000313" key="2">
    <source>
        <dbReference type="Proteomes" id="UP000284706"/>
    </source>
</evidence>
<accession>A0A409YN00</accession>
<dbReference type="EMBL" id="NHYE01000624">
    <property type="protein sequence ID" value="PPR04449.1"/>
    <property type="molecule type" value="Genomic_DNA"/>
</dbReference>
<gene>
    <name evidence="1" type="ORF">CVT26_002278</name>
</gene>
<evidence type="ECO:0000313" key="1">
    <source>
        <dbReference type="EMBL" id="PPR04449.1"/>
    </source>
</evidence>
<comment type="caution">
    <text evidence="1">The sequence shown here is derived from an EMBL/GenBank/DDBJ whole genome shotgun (WGS) entry which is preliminary data.</text>
</comment>
<reference evidence="1 2" key="1">
    <citation type="journal article" date="2018" name="Evol. Lett.">
        <title>Horizontal gene cluster transfer increased hallucinogenic mushroom diversity.</title>
        <authorList>
            <person name="Reynolds H.T."/>
            <person name="Vijayakumar V."/>
            <person name="Gluck-Thaler E."/>
            <person name="Korotkin H.B."/>
            <person name="Matheny P.B."/>
            <person name="Slot J.C."/>
        </authorList>
    </citation>
    <scope>NUCLEOTIDE SEQUENCE [LARGE SCALE GENOMIC DNA]</scope>
    <source>
        <strain evidence="1 2">SRW20</strain>
    </source>
</reference>
<sequence>MLRRKEERAIWSERLLIVLDFGPDPSLDFFLCLRLLEPPEALPEDELDHSQDNPRLSRPILKLRTKDFKGEREVKRRERIPKLAKELGQEDGKGWDENHNDKRRCLLEPSTFEDVLKVHVPCDVGDDDDKRSFTVLRIELAVSLDDDKGLDVVYVS</sequence>
<dbReference type="InParanoid" id="A0A409YN00"/>
<organism evidence="1 2">
    <name type="scientific">Gymnopilus dilepis</name>
    <dbReference type="NCBI Taxonomy" id="231916"/>
    <lineage>
        <taxon>Eukaryota</taxon>
        <taxon>Fungi</taxon>
        <taxon>Dikarya</taxon>
        <taxon>Basidiomycota</taxon>
        <taxon>Agaricomycotina</taxon>
        <taxon>Agaricomycetes</taxon>
        <taxon>Agaricomycetidae</taxon>
        <taxon>Agaricales</taxon>
        <taxon>Agaricineae</taxon>
        <taxon>Hymenogastraceae</taxon>
        <taxon>Gymnopilus</taxon>
    </lineage>
</organism>
<dbReference type="Proteomes" id="UP000284706">
    <property type="component" value="Unassembled WGS sequence"/>
</dbReference>
<proteinExistence type="predicted"/>
<protein>
    <submittedName>
        <fullName evidence="1">Uncharacterized protein</fullName>
    </submittedName>
</protein>
<dbReference type="AlphaFoldDB" id="A0A409YN00"/>
<keyword evidence="2" id="KW-1185">Reference proteome</keyword>
<name>A0A409YN00_9AGAR</name>